<dbReference type="SUPFAM" id="SSF53927">
    <property type="entry name" value="Cytidine deaminase-like"/>
    <property type="match status" value="1"/>
</dbReference>
<dbReference type="GO" id="GO:0003824">
    <property type="term" value="F:catalytic activity"/>
    <property type="evidence" value="ECO:0007669"/>
    <property type="project" value="InterPro"/>
</dbReference>
<sequence length="79" mass="8863">MSRSQYKIMNRLLAAASESPQHTRVAAAICRGSKVLAININNHRSKYGNQIKCSGHAEVACIHKLFPYYFRGNLKGSWV</sequence>
<proteinExistence type="predicted"/>
<reference evidence="1" key="1">
    <citation type="journal article" date="2020" name="Nature">
        <title>Giant virus diversity and host interactions through global metagenomics.</title>
        <authorList>
            <person name="Schulz F."/>
            <person name="Roux S."/>
            <person name="Paez-Espino D."/>
            <person name="Jungbluth S."/>
            <person name="Walsh D.A."/>
            <person name="Denef V.J."/>
            <person name="McMahon K.D."/>
            <person name="Konstantinidis K.T."/>
            <person name="Eloe-Fadrosh E.A."/>
            <person name="Kyrpides N.C."/>
            <person name="Woyke T."/>
        </authorList>
    </citation>
    <scope>NUCLEOTIDE SEQUENCE</scope>
    <source>
        <strain evidence="1">GVMAG-S-1102244-55</strain>
    </source>
</reference>
<dbReference type="AlphaFoldDB" id="A0A6C0KD23"/>
<dbReference type="InterPro" id="IPR016193">
    <property type="entry name" value="Cytidine_deaminase-like"/>
</dbReference>
<protein>
    <recommendedName>
        <fullName evidence="2">CMP/dCMP-type deaminase domain-containing protein</fullName>
    </recommendedName>
</protein>
<organism evidence="1">
    <name type="scientific">viral metagenome</name>
    <dbReference type="NCBI Taxonomy" id="1070528"/>
    <lineage>
        <taxon>unclassified sequences</taxon>
        <taxon>metagenomes</taxon>
        <taxon>organismal metagenomes</taxon>
    </lineage>
</organism>
<dbReference type="Gene3D" id="3.40.140.10">
    <property type="entry name" value="Cytidine Deaminase, domain 2"/>
    <property type="match status" value="1"/>
</dbReference>
<evidence type="ECO:0008006" key="2">
    <source>
        <dbReference type="Google" id="ProtNLM"/>
    </source>
</evidence>
<dbReference type="EMBL" id="MN740848">
    <property type="protein sequence ID" value="QHU14996.1"/>
    <property type="molecule type" value="Genomic_DNA"/>
</dbReference>
<accession>A0A6C0KD23</accession>
<evidence type="ECO:0000313" key="1">
    <source>
        <dbReference type="EMBL" id="QHU14996.1"/>
    </source>
</evidence>
<name>A0A6C0KD23_9ZZZZ</name>